<dbReference type="GO" id="GO:0005829">
    <property type="term" value="C:cytosol"/>
    <property type="evidence" value="ECO:0007669"/>
    <property type="project" value="TreeGrafter"/>
</dbReference>
<dbReference type="EMBL" id="FOIM01000062">
    <property type="protein sequence ID" value="SEU21562.1"/>
    <property type="molecule type" value="Genomic_DNA"/>
</dbReference>
<dbReference type="GO" id="GO:0000287">
    <property type="term" value="F:magnesium ion binding"/>
    <property type="evidence" value="ECO:0007669"/>
    <property type="project" value="TreeGrafter"/>
</dbReference>
<gene>
    <name evidence="1" type="ORF">SAMN05216313_16211</name>
</gene>
<dbReference type="GeneID" id="93277995"/>
<dbReference type="InterPro" id="IPR023214">
    <property type="entry name" value="HAD_sf"/>
</dbReference>
<name>A0A1I0KBF5_9FIRM</name>
<dbReference type="InterPro" id="IPR006379">
    <property type="entry name" value="HAD-SF_hydro_IIB"/>
</dbReference>
<dbReference type="AlphaFoldDB" id="A0A1I0KBF5"/>
<keyword evidence="2" id="KW-1185">Reference proteome</keyword>
<organism evidence="1 2">
    <name type="scientific">Enterocloster lavalensis</name>
    <dbReference type="NCBI Taxonomy" id="460384"/>
    <lineage>
        <taxon>Bacteria</taxon>
        <taxon>Bacillati</taxon>
        <taxon>Bacillota</taxon>
        <taxon>Clostridia</taxon>
        <taxon>Lachnospirales</taxon>
        <taxon>Lachnospiraceae</taxon>
        <taxon>Enterocloster</taxon>
    </lineage>
</organism>
<dbReference type="InterPro" id="IPR036412">
    <property type="entry name" value="HAD-like_sf"/>
</dbReference>
<dbReference type="GO" id="GO:0016791">
    <property type="term" value="F:phosphatase activity"/>
    <property type="evidence" value="ECO:0007669"/>
    <property type="project" value="TreeGrafter"/>
</dbReference>
<dbReference type="NCBIfam" id="TIGR00099">
    <property type="entry name" value="Cof-subfamily"/>
    <property type="match status" value="1"/>
</dbReference>
<dbReference type="STRING" id="460384.SAMN05216313_16211"/>
<proteinExistence type="predicted"/>
<dbReference type="SUPFAM" id="SSF56784">
    <property type="entry name" value="HAD-like"/>
    <property type="match status" value="1"/>
</dbReference>
<accession>A0A1I0KBF5</accession>
<dbReference type="PANTHER" id="PTHR10000">
    <property type="entry name" value="PHOSPHOSERINE PHOSPHATASE"/>
    <property type="match status" value="1"/>
</dbReference>
<protein>
    <submittedName>
        <fullName evidence="1">Uncharacterized protein</fullName>
    </submittedName>
</protein>
<dbReference type="Proteomes" id="UP000198508">
    <property type="component" value="Unassembled WGS sequence"/>
</dbReference>
<evidence type="ECO:0000313" key="2">
    <source>
        <dbReference type="Proteomes" id="UP000198508"/>
    </source>
</evidence>
<dbReference type="RefSeq" id="WP_092371894.1">
    <property type="nucleotide sequence ID" value="NZ_CABJCG010000009.1"/>
</dbReference>
<dbReference type="Gene3D" id="3.30.1240.10">
    <property type="match status" value="1"/>
</dbReference>
<dbReference type="CDD" id="cd07516">
    <property type="entry name" value="HAD_Pase"/>
    <property type="match status" value="1"/>
</dbReference>
<dbReference type="Pfam" id="PF08282">
    <property type="entry name" value="Hydrolase_3"/>
    <property type="match status" value="1"/>
</dbReference>
<evidence type="ECO:0000313" key="1">
    <source>
        <dbReference type="EMBL" id="SEU21562.1"/>
    </source>
</evidence>
<dbReference type="SFLD" id="SFLDS00003">
    <property type="entry name" value="Haloacid_Dehalogenase"/>
    <property type="match status" value="1"/>
</dbReference>
<dbReference type="InterPro" id="IPR000150">
    <property type="entry name" value="Cof"/>
</dbReference>
<dbReference type="PROSITE" id="PS01229">
    <property type="entry name" value="COF_2"/>
    <property type="match status" value="1"/>
</dbReference>
<sequence length="274" mass="29949">MKAIQIVAFDLDGTLLDSDKNISERNIRALARCAEKGIYVVPTTGRPTDGVPKRIRELPGVRYAITTNGGAIVDLETGEQLMACTLSPQKAVELLEITREFDVMADPYIGGRAVTEERCMAQLHHYGLSEAMQTMVHDTRDVVRDVVEYVRQSGKGVEKINIFFADIADRAPLRCRLEQESGIAITAAMVNNLELNDENATKGNGLMWLADYLGVDREATMAVGDGENDVSMIRMAGVGVAMDNALDLVKQYADEITLTNDEDGVAAVIERLIG</sequence>
<reference evidence="2" key="1">
    <citation type="submission" date="2016-10" db="EMBL/GenBank/DDBJ databases">
        <authorList>
            <person name="Varghese N."/>
            <person name="Submissions S."/>
        </authorList>
    </citation>
    <scope>NUCLEOTIDE SEQUENCE [LARGE SCALE GENOMIC DNA]</scope>
    <source>
        <strain evidence="2">NLAE-zl-G277</strain>
    </source>
</reference>
<dbReference type="PANTHER" id="PTHR10000:SF8">
    <property type="entry name" value="HAD SUPERFAMILY HYDROLASE-LIKE, TYPE 3"/>
    <property type="match status" value="1"/>
</dbReference>
<dbReference type="SFLD" id="SFLDG01140">
    <property type="entry name" value="C2.B:_Phosphomannomutase_and_P"/>
    <property type="match status" value="1"/>
</dbReference>
<dbReference type="NCBIfam" id="TIGR01484">
    <property type="entry name" value="HAD-SF-IIB"/>
    <property type="match status" value="1"/>
</dbReference>
<dbReference type="Gene3D" id="3.40.50.1000">
    <property type="entry name" value="HAD superfamily/HAD-like"/>
    <property type="match status" value="1"/>
</dbReference>